<gene>
    <name evidence="1" type="ORF">ACFQVD_26725</name>
</gene>
<accession>A0ABW2T7M4</accession>
<dbReference type="RefSeq" id="WP_343981884.1">
    <property type="nucleotide sequence ID" value="NZ_BAAAGK010000233.1"/>
</dbReference>
<reference evidence="2" key="1">
    <citation type="journal article" date="2019" name="Int. J. Syst. Evol. Microbiol.">
        <title>The Global Catalogue of Microorganisms (GCM) 10K type strain sequencing project: providing services to taxonomists for standard genome sequencing and annotation.</title>
        <authorList>
            <consortium name="The Broad Institute Genomics Platform"/>
            <consortium name="The Broad Institute Genome Sequencing Center for Infectious Disease"/>
            <person name="Wu L."/>
            <person name="Ma J."/>
        </authorList>
    </citation>
    <scope>NUCLEOTIDE SEQUENCE [LARGE SCALE GENOMIC DNA]</scope>
    <source>
        <strain evidence="2">JCM 10083</strain>
    </source>
</reference>
<proteinExistence type="predicted"/>
<name>A0ABW2T7M4_9ACTN</name>
<protein>
    <submittedName>
        <fullName evidence="1">Uncharacterized protein</fullName>
    </submittedName>
</protein>
<comment type="caution">
    <text evidence="1">The sequence shown here is derived from an EMBL/GenBank/DDBJ whole genome shotgun (WGS) entry which is preliminary data.</text>
</comment>
<organism evidence="1 2">
    <name type="scientific">Streptosporangium amethystogenes subsp. fukuiense</name>
    <dbReference type="NCBI Taxonomy" id="698418"/>
    <lineage>
        <taxon>Bacteria</taxon>
        <taxon>Bacillati</taxon>
        <taxon>Actinomycetota</taxon>
        <taxon>Actinomycetes</taxon>
        <taxon>Streptosporangiales</taxon>
        <taxon>Streptosporangiaceae</taxon>
        <taxon>Streptosporangium</taxon>
    </lineage>
</organism>
<dbReference type="EMBL" id="JBHTEE010000001">
    <property type="protein sequence ID" value="MFC7603714.1"/>
    <property type="molecule type" value="Genomic_DNA"/>
</dbReference>
<keyword evidence="2" id="KW-1185">Reference proteome</keyword>
<evidence type="ECO:0000313" key="2">
    <source>
        <dbReference type="Proteomes" id="UP001596514"/>
    </source>
</evidence>
<evidence type="ECO:0000313" key="1">
    <source>
        <dbReference type="EMBL" id="MFC7603714.1"/>
    </source>
</evidence>
<sequence>MTDIDPLAKVAYERGYHPIAFAEMKVKVLIDAHSNVITGRAVNPDAFPDFPVELTSSALASRIVGELLDAGWTAPGELLNLSERPS</sequence>
<dbReference type="Proteomes" id="UP001596514">
    <property type="component" value="Unassembled WGS sequence"/>
</dbReference>